<keyword evidence="13" id="KW-1185">Reference proteome</keyword>
<evidence type="ECO:0000256" key="7">
    <source>
        <dbReference type="ARBA" id="ARBA00023125"/>
    </source>
</evidence>
<evidence type="ECO:0000259" key="11">
    <source>
        <dbReference type="PROSITE" id="PS50039"/>
    </source>
</evidence>
<evidence type="ECO:0000313" key="12">
    <source>
        <dbReference type="Ensembl" id="ENSEBUP00000027506.1"/>
    </source>
</evidence>
<keyword evidence="8" id="KW-0804">Transcription</keyword>
<evidence type="ECO:0000256" key="1">
    <source>
        <dbReference type="ARBA" id="ARBA00004123"/>
    </source>
</evidence>
<dbReference type="Pfam" id="PF00250">
    <property type="entry name" value="Forkhead"/>
    <property type="match status" value="1"/>
</dbReference>
<dbReference type="PANTHER" id="PTHR45796">
    <property type="entry name" value="FORKHEAD BOX P, ISOFORM C"/>
    <property type="match status" value="1"/>
</dbReference>
<dbReference type="InterPro" id="IPR047412">
    <property type="entry name" value="FH_FOXP1_P2"/>
</dbReference>
<evidence type="ECO:0000256" key="4">
    <source>
        <dbReference type="ARBA" id="ARBA00022771"/>
    </source>
</evidence>
<dbReference type="Proteomes" id="UP000694388">
    <property type="component" value="Unplaced"/>
</dbReference>
<dbReference type="InterPro" id="IPR036388">
    <property type="entry name" value="WH-like_DNA-bd_sf"/>
</dbReference>
<dbReference type="GO" id="GO:0005634">
    <property type="term" value="C:nucleus"/>
    <property type="evidence" value="ECO:0007669"/>
    <property type="project" value="UniProtKB-SubCell"/>
</dbReference>
<organism evidence="12 13">
    <name type="scientific">Eptatretus burgeri</name>
    <name type="common">Inshore hagfish</name>
    <dbReference type="NCBI Taxonomy" id="7764"/>
    <lineage>
        <taxon>Eukaryota</taxon>
        <taxon>Metazoa</taxon>
        <taxon>Chordata</taxon>
        <taxon>Craniata</taxon>
        <taxon>Vertebrata</taxon>
        <taxon>Cyclostomata</taxon>
        <taxon>Myxini</taxon>
        <taxon>Myxiniformes</taxon>
        <taxon>Myxinidae</taxon>
        <taxon>Eptatretinae</taxon>
        <taxon>Eptatretus</taxon>
    </lineage>
</organism>
<dbReference type="PROSITE" id="PS00658">
    <property type="entry name" value="FORK_HEAD_2"/>
    <property type="match status" value="1"/>
</dbReference>
<feature type="DNA-binding region" description="Fork-head" evidence="10">
    <location>
        <begin position="5"/>
        <end position="78"/>
    </location>
</feature>
<keyword evidence="2" id="KW-0678">Repressor</keyword>
<dbReference type="SMART" id="SM00339">
    <property type="entry name" value="FH"/>
    <property type="match status" value="1"/>
</dbReference>
<comment type="subcellular location">
    <subcellularLocation>
        <location evidence="1 10">Nucleus</location>
    </subcellularLocation>
</comment>
<dbReference type="PRINTS" id="PR00053">
    <property type="entry name" value="FORKHEAD"/>
</dbReference>
<keyword evidence="6" id="KW-0805">Transcription regulation</keyword>
<evidence type="ECO:0000256" key="3">
    <source>
        <dbReference type="ARBA" id="ARBA00022723"/>
    </source>
</evidence>
<protein>
    <recommendedName>
        <fullName evidence="11">Fork-head domain-containing protein</fullName>
    </recommendedName>
</protein>
<evidence type="ECO:0000256" key="8">
    <source>
        <dbReference type="ARBA" id="ARBA00023163"/>
    </source>
</evidence>
<dbReference type="PANTHER" id="PTHR45796:SF4">
    <property type="entry name" value="FORKHEAD BOX P, ISOFORM C"/>
    <property type="match status" value="1"/>
</dbReference>
<reference evidence="12" key="2">
    <citation type="submission" date="2025-09" db="UniProtKB">
        <authorList>
            <consortium name="Ensembl"/>
        </authorList>
    </citation>
    <scope>IDENTIFICATION</scope>
</reference>
<evidence type="ECO:0000256" key="9">
    <source>
        <dbReference type="ARBA" id="ARBA00023242"/>
    </source>
</evidence>
<evidence type="ECO:0000256" key="10">
    <source>
        <dbReference type="PROSITE-ProRule" id="PRU00089"/>
    </source>
</evidence>
<dbReference type="InterPro" id="IPR030456">
    <property type="entry name" value="TF_fork_head_CS_2"/>
</dbReference>
<name>A0A8C4R9S4_EPTBU</name>
<dbReference type="PROSITE" id="PS50039">
    <property type="entry name" value="FORK_HEAD_3"/>
    <property type="match status" value="1"/>
</dbReference>
<dbReference type="GO" id="GO:0000981">
    <property type="term" value="F:DNA-binding transcription factor activity, RNA polymerase II-specific"/>
    <property type="evidence" value="ECO:0007669"/>
    <property type="project" value="TreeGrafter"/>
</dbReference>
<dbReference type="InterPro" id="IPR050998">
    <property type="entry name" value="FOXP"/>
</dbReference>
<dbReference type="GO" id="GO:0000978">
    <property type="term" value="F:RNA polymerase II cis-regulatory region sequence-specific DNA binding"/>
    <property type="evidence" value="ECO:0007669"/>
    <property type="project" value="TreeGrafter"/>
</dbReference>
<keyword evidence="5" id="KW-0862">Zinc</keyword>
<evidence type="ECO:0000256" key="5">
    <source>
        <dbReference type="ARBA" id="ARBA00022833"/>
    </source>
</evidence>
<dbReference type="Ensembl" id="ENSEBUT00000028082.1">
    <property type="protein sequence ID" value="ENSEBUP00000027506.1"/>
    <property type="gene ID" value="ENSEBUG00000016852.1"/>
</dbReference>
<dbReference type="FunFam" id="1.10.10.10:FF:000010">
    <property type="entry name" value="Forkhead box P2 isoform B"/>
    <property type="match status" value="1"/>
</dbReference>
<dbReference type="InterPro" id="IPR001766">
    <property type="entry name" value="Fork_head_dom"/>
</dbReference>
<keyword evidence="9 10" id="KW-0539">Nucleus</keyword>
<reference evidence="12" key="1">
    <citation type="submission" date="2025-08" db="UniProtKB">
        <authorList>
            <consortium name="Ensembl"/>
        </authorList>
    </citation>
    <scope>IDENTIFICATION</scope>
</reference>
<dbReference type="AlphaFoldDB" id="A0A8C4R9S4"/>
<dbReference type="GO" id="GO:0008270">
    <property type="term" value="F:zinc ion binding"/>
    <property type="evidence" value="ECO:0007669"/>
    <property type="project" value="UniProtKB-KW"/>
</dbReference>
<dbReference type="InterPro" id="IPR036390">
    <property type="entry name" value="WH_DNA-bd_sf"/>
</dbReference>
<keyword evidence="7 10" id="KW-0238">DNA-binding</keyword>
<evidence type="ECO:0000313" key="13">
    <source>
        <dbReference type="Proteomes" id="UP000694388"/>
    </source>
</evidence>
<accession>A0A8C4R9S4</accession>
<proteinExistence type="predicted"/>
<dbReference type="SUPFAM" id="SSF46785">
    <property type="entry name" value="Winged helix' DNA-binding domain"/>
    <property type="match status" value="1"/>
</dbReference>
<evidence type="ECO:0000256" key="2">
    <source>
        <dbReference type="ARBA" id="ARBA00022491"/>
    </source>
</evidence>
<dbReference type="CDD" id="cd20065">
    <property type="entry name" value="FH_FOXP2"/>
    <property type="match status" value="1"/>
</dbReference>
<sequence>MRRCVPPFTYASLIRQAIIESPDHQMTLNEIYNWFTRTFAYFRTNTATWKNAVRHNLSLHKCFVRVENVKGAVWTVDEIEFQKRRSQKLPGSSSPPASLFSRGSPTLMKGLDYTGSLNSTLQTVLSDGTLPYLGLSGTMPPSMLSAGGRAVLEQNTLWEQAGRGICSNVSSPER</sequence>
<dbReference type="Gene3D" id="1.10.10.10">
    <property type="entry name" value="Winged helix-like DNA-binding domain superfamily/Winged helix DNA-binding domain"/>
    <property type="match status" value="1"/>
</dbReference>
<evidence type="ECO:0000256" key="6">
    <source>
        <dbReference type="ARBA" id="ARBA00023015"/>
    </source>
</evidence>
<feature type="domain" description="Fork-head" evidence="11">
    <location>
        <begin position="5"/>
        <end position="78"/>
    </location>
</feature>
<dbReference type="GeneTree" id="ENSGT00940000159892"/>
<keyword evidence="4" id="KW-0863">Zinc-finger</keyword>
<keyword evidence="3" id="KW-0479">Metal-binding</keyword>